<feature type="transmembrane region" description="Helical" evidence="15">
    <location>
        <begin position="88"/>
        <end position="108"/>
    </location>
</feature>
<dbReference type="InterPro" id="IPR036259">
    <property type="entry name" value="MFS_trans_sf"/>
</dbReference>
<feature type="transmembrane region" description="Helical" evidence="15">
    <location>
        <begin position="466"/>
        <end position="484"/>
    </location>
</feature>
<feature type="transmembrane region" description="Helical" evidence="15">
    <location>
        <begin position="322"/>
        <end position="344"/>
    </location>
</feature>
<dbReference type="PRINTS" id="PR00171">
    <property type="entry name" value="SUGRTRNSPORT"/>
</dbReference>
<evidence type="ECO:0000256" key="14">
    <source>
        <dbReference type="SAM" id="MobiDB-lite"/>
    </source>
</evidence>
<feature type="domain" description="Major facilitator superfamily (MFS) profile" evidence="16">
    <location>
        <begin position="19"/>
        <end position="488"/>
    </location>
</feature>
<comment type="catalytic activity">
    <reaction evidence="12">
        <text>D-fructose(out) = D-fructose(in)</text>
        <dbReference type="Rhea" id="RHEA:60372"/>
        <dbReference type="ChEBI" id="CHEBI:37721"/>
    </reaction>
    <physiologicalReaction direction="left-to-right" evidence="12">
        <dbReference type="Rhea" id="RHEA:60373"/>
    </physiologicalReaction>
</comment>
<protein>
    <recommendedName>
        <fullName evidence="13">Hexose transporter 1</fullName>
    </recommendedName>
</protein>
<evidence type="ECO:0000256" key="8">
    <source>
        <dbReference type="ARBA" id="ARBA00044648"/>
    </source>
</evidence>
<feature type="transmembrane region" description="Helical" evidence="15">
    <location>
        <begin position="177"/>
        <end position="196"/>
    </location>
</feature>
<dbReference type="InterPro" id="IPR020846">
    <property type="entry name" value="MFS_dom"/>
</dbReference>
<comment type="catalytic activity">
    <reaction evidence="9">
        <text>D-xylose(out) = D-xylose(in)</text>
        <dbReference type="Rhea" id="RHEA:78427"/>
        <dbReference type="ChEBI" id="CHEBI:53455"/>
    </reaction>
    <physiologicalReaction direction="left-to-right" evidence="9">
        <dbReference type="Rhea" id="RHEA:78428"/>
    </physiologicalReaction>
</comment>
<feature type="compositionally biased region" description="Acidic residues" evidence="14">
    <location>
        <begin position="239"/>
        <end position="253"/>
    </location>
</feature>
<organism evidence="17">
    <name type="scientific">Odontella aurita</name>
    <dbReference type="NCBI Taxonomy" id="265563"/>
    <lineage>
        <taxon>Eukaryota</taxon>
        <taxon>Sar</taxon>
        <taxon>Stramenopiles</taxon>
        <taxon>Ochrophyta</taxon>
        <taxon>Bacillariophyta</taxon>
        <taxon>Mediophyceae</taxon>
        <taxon>Biddulphiophycidae</taxon>
        <taxon>Eupodiscales</taxon>
        <taxon>Odontellaceae</taxon>
        <taxon>Odontella</taxon>
    </lineage>
</organism>
<dbReference type="InterPro" id="IPR050814">
    <property type="entry name" value="Myo-inositol_Transporter"/>
</dbReference>
<sequence>MSPRDIHHGTRVTPFLVKATIVACLGGILFGYDLGVISGALPSLTKSLDLSSTQSETVVSFLYVGSIFGALVGGWVCDRFGRRTAIMYTDVAFLIGAIVLACAPGYGAVLCGRAVVGVAVAISALADVSYLTEISPEHHRGALVSCNEACISLGFLLSYISSYFVSVNVAHGEGWRLMFGLSGLIAVLQWCLMIRMPESPVWLDEMGREEEAQLALRRITQGEGSVEESADLELHEGEGESEEGEDGAPEDEPAGYLKDGAASPDLPHEHPAVSHYWRQAVIAGFLAVAQQFCGNINILNFAPEIFAQLFYGTSTEDNSEALLVTTIILGSVKFLITSLVIWEVDTIGRRYLLLGGVGLITTSLLFLVIAFSTGLETEFLNSSTGAVDTRYSTTQQGLALVGCTGVVAGYALSYGPLTWLITSEVFPANIRGRALGSMTVLTHASAVLFSYTFLSLQEAVSPAAPFGLYFSCSFLSLCFAYVAVPDTGGVKAEGDGEDVDELLDGMCFWRQQCCCCFWWCCSLCGGGSGGGSRRERLEKDGSLRDVGDEFGDPDEDLPTPSGLAPIT</sequence>
<dbReference type="Pfam" id="PF00083">
    <property type="entry name" value="Sugar_tr"/>
    <property type="match status" value="1"/>
</dbReference>
<evidence type="ECO:0000256" key="2">
    <source>
        <dbReference type="ARBA" id="ARBA00011738"/>
    </source>
</evidence>
<keyword evidence="6 15" id="KW-0472">Membrane</keyword>
<accession>A0A7S4JRK7</accession>
<dbReference type="EMBL" id="HBKQ01046675">
    <property type="protein sequence ID" value="CAE2271376.1"/>
    <property type="molecule type" value="Transcribed_RNA"/>
</dbReference>
<feature type="compositionally biased region" description="Acidic residues" evidence="14">
    <location>
        <begin position="548"/>
        <end position="557"/>
    </location>
</feature>
<feature type="region of interest" description="Disordered" evidence="14">
    <location>
        <begin position="221"/>
        <end position="261"/>
    </location>
</feature>
<feature type="region of interest" description="Disordered" evidence="14">
    <location>
        <begin position="543"/>
        <end position="567"/>
    </location>
</feature>
<dbReference type="GO" id="GO:0005737">
    <property type="term" value="C:cytoplasm"/>
    <property type="evidence" value="ECO:0007669"/>
    <property type="project" value="UniProtKB-ARBA"/>
</dbReference>
<comment type="catalytic activity">
    <reaction evidence="7">
        <text>D-galactose(in) = D-galactose(out)</text>
        <dbReference type="Rhea" id="RHEA:34915"/>
        <dbReference type="ChEBI" id="CHEBI:4139"/>
    </reaction>
    <physiologicalReaction direction="right-to-left" evidence="7">
        <dbReference type="Rhea" id="RHEA:34917"/>
    </physiologicalReaction>
</comment>
<evidence type="ECO:0000313" key="17">
    <source>
        <dbReference type="EMBL" id="CAE2271376.1"/>
    </source>
</evidence>
<dbReference type="PROSITE" id="PS50850">
    <property type="entry name" value="MFS"/>
    <property type="match status" value="1"/>
</dbReference>
<evidence type="ECO:0000256" key="5">
    <source>
        <dbReference type="ARBA" id="ARBA00022989"/>
    </source>
</evidence>
<feature type="transmembrane region" description="Helical" evidence="15">
    <location>
        <begin position="12"/>
        <end position="37"/>
    </location>
</feature>
<evidence type="ECO:0000256" key="15">
    <source>
        <dbReference type="SAM" id="Phobius"/>
    </source>
</evidence>
<dbReference type="GO" id="GO:0022857">
    <property type="term" value="F:transmembrane transporter activity"/>
    <property type="evidence" value="ECO:0007669"/>
    <property type="project" value="InterPro"/>
</dbReference>
<comment type="subcellular location">
    <subcellularLocation>
        <location evidence="1">Membrane</location>
        <topology evidence="1">Multi-pass membrane protein</topology>
    </subcellularLocation>
</comment>
<dbReference type="Gene3D" id="1.20.1250.20">
    <property type="entry name" value="MFS general substrate transporter like domains"/>
    <property type="match status" value="1"/>
</dbReference>
<feature type="transmembrane region" description="Helical" evidence="15">
    <location>
        <begin position="57"/>
        <end position="76"/>
    </location>
</feature>
<comment type="subunit">
    <text evidence="2">Homodimer.</text>
</comment>
<feature type="transmembrane region" description="Helical" evidence="15">
    <location>
        <begin position="351"/>
        <end position="371"/>
    </location>
</feature>
<keyword evidence="5 15" id="KW-1133">Transmembrane helix</keyword>
<evidence type="ECO:0000256" key="6">
    <source>
        <dbReference type="ARBA" id="ARBA00023136"/>
    </source>
</evidence>
<gene>
    <name evidence="17" type="ORF">OAUR00152_LOCUS32199</name>
</gene>
<dbReference type="AlphaFoldDB" id="A0A7S4JRK7"/>
<evidence type="ECO:0000256" key="13">
    <source>
        <dbReference type="ARBA" id="ARBA00044780"/>
    </source>
</evidence>
<comment type="catalytic activity">
    <reaction evidence="10">
        <text>D-mannose(out) = D-mannose(in)</text>
        <dbReference type="Rhea" id="RHEA:78391"/>
        <dbReference type="ChEBI" id="CHEBI:4208"/>
    </reaction>
    <physiologicalReaction direction="left-to-right" evidence="10">
        <dbReference type="Rhea" id="RHEA:78392"/>
    </physiologicalReaction>
</comment>
<evidence type="ECO:0000256" key="3">
    <source>
        <dbReference type="ARBA" id="ARBA00022448"/>
    </source>
</evidence>
<evidence type="ECO:0000256" key="1">
    <source>
        <dbReference type="ARBA" id="ARBA00004141"/>
    </source>
</evidence>
<feature type="transmembrane region" description="Helical" evidence="15">
    <location>
        <begin position="398"/>
        <end position="422"/>
    </location>
</feature>
<feature type="transmembrane region" description="Helical" evidence="15">
    <location>
        <begin position="280"/>
        <end position="302"/>
    </location>
</feature>
<feature type="transmembrane region" description="Helical" evidence="15">
    <location>
        <begin position="114"/>
        <end position="132"/>
    </location>
</feature>
<comment type="catalytic activity">
    <reaction evidence="8">
        <text>D-glucose(out) = D-glucose(in)</text>
        <dbReference type="Rhea" id="RHEA:60376"/>
        <dbReference type="ChEBI" id="CHEBI:4167"/>
    </reaction>
    <physiologicalReaction direction="left-to-right" evidence="8">
        <dbReference type="Rhea" id="RHEA:60377"/>
    </physiologicalReaction>
</comment>
<feature type="transmembrane region" description="Helical" evidence="15">
    <location>
        <begin position="434"/>
        <end position="454"/>
    </location>
</feature>
<feature type="transmembrane region" description="Helical" evidence="15">
    <location>
        <begin position="144"/>
        <end position="165"/>
    </location>
</feature>
<evidence type="ECO:0000256" key="10">
    <source>
        <dbReference type="ARBA" id="ARBA00044662"/>
    </source>
</evidence>
<name>A0A7S4JRK7_9STRA</name>
<dbReference type="SUPFAM" id="SSF103473">
    <property type="entry name" value="MFS general substrate transporter"/>
    <property type="match status" value="1"/>
</dbReference>
<dbReference type="FunFam" id="1.20.1250.20:FF:000118">
    <property type="entry name" value="D-xylose-proton symporter-like 3, chloroplastic"/>
    <property type="match status" value="1"/>
</dbReference>
<evidence type="ECO:0000256" key="4">
    <source>
        <dbReference type="ARBA" id="ARBA00022692"/>
    </source>
</evidence>
<evidence type="ECO:0000256" key="11">
    <source>
        <dbReference type="ARBA" id="ARBA00044668"/>
    </source>
</evidence>
<proteinExistence type="predicted"/>
<dbReference type="GO" id="GO:0016020">
    <property type="term" value="C:membrane"/>
    <property type="evidence" value="ECO:0007669"/>
    <property type="project" value="UniProtKB-SubCell"/>
</dbReference>
<dbReference type="InterPro" id="IPR005828">
    <property type="entry name" value="MFS_sugar_transport-like"/>
</dbReference>
<dbReference type="PANTHER" id="PTHR48020">
    <property type="entry name" value="PROTON MYO-INOSITOL COTRANSPORTER"/>
    <property type="match status" value="1"/>
</dbReference>
<comment type="catalytic activity">
    <reaction evidence="11">
        <text>D-glucosamine(out) = D-glucosamine(in)</text>
        <dbReference type="Rhea" id="RHEA:78423"/>
        <dbReference type="ChEBI" id="CHEBI:58723"/>
    </reaction>
    <physiologicalReaction direction="left-to-right" evidence="11">
        <dbReference type="Rhea" id="RHEA:78424"/>
    </physiologicalReaction>
</comment>
<evidence type="ECO:0000259" key="16">
    <source>
        <dbReference type="PROSITE" id="PS50850"/>
    </source>
</evidence>
<keyword evidence="4 15" id="KW-0812">Transmembrane</keyword>
<evidence type="ECO:0000256" key="9">
    <source>
        <dbReference type="ARBA" id="ARBA00044656"/>
    </source>
</evidence>
<keyword evidence="3" id="KW-0813">Transport</keyword>
<dbReference type="InterPro" id="IPR003663">
    <property type="entry name" value="Sugar/inositol_transpt"/>
</dbReference>
<reference evidence="17" key="1">
    <citation type="submission" date="2021-01" db="EMBL/GenBank/DDBJ databases">
        <authorList>
            <person name="Corre E."/>
            <person name="Pelletier E."/>
            <person name="Niang G."/>
            <person name="Scheremetjew M."/>
            <person name="Finn R."/>
            <person name="Kale V."/>
            <person name="Holt S."/>
            <person name="Cochrane G."/>
            <person name="Meng A."/>
            <person name="Brown T."/>
            <person name="Cohen L."/>
        </authorList>
    </citation>
    <scope>NUCLEOTIDE SEQUENCE</scope>
    <source>
        <strain evidence="17">Isolate 1302-5</strain>
    </source>
</reference>
<dbReference type="PANTHER" id="PTHR48020:SF12">
    <property type="entry name" value="PROTON MYO-INOSITOL COTRANSPORTER"/>
    <property type="match status" value="1"/>
</dbReference>
<evidence type="ECO:0000256" key="12">
    <source>
        <dbReference type="ARBA" id="ARBA00044710"/>
    </source>
</evidence>
<evidence type="ECO:0000256" key="7">
    <source>
        <dbReference type="ARBA" id="ARBA00044637"/>
    </source>
</evidence>